<comment type="caution">
    <text evidence="3">The sequence shown here is derived from an EMBL/GenBank/DDBJ whole genome shotgun (WGS) entry which is preliminary data.</text>
</comment>
<protein>
    <submittedName>
        <fullName evidence="3">Uncharacterized protein</fullName>
    </submittedName>
</protein>
<dbReference type="AlphaFoldDB" id="A0A7Z0J1X9"/>
<feature type="transmembrane region" description="Helical" evidence="1">
    <location>
        <begin position="111"/>
        <end position="134"/>
    </location>
</feature>
<evidence type="ECO:0000313" key="4">
    <source>
        <dbReference type="Proteomes" id="UP000517187"/>
    </source>
</evidence>
<proteinExistence type="predicted"/>
<dbReference type="Proteomes" id="UP000517187">
    <property type="component" value="Unassembled WGS sequence"/>
</dbReference>
<accession>A0A7Z0J1X9</accession>
<gene>
    <name evidence="2" type="ORF">GGE66_001426</name>
    <name evidence="3" type="ORF">GGI64_006503</name>
</gene>
<evidence type="ECO:0000313" key="2">
    <source>
        <dbReference type="EMBL" id="MBB6220477.1"/>
    </source>
</evidence>
<dbReference type="RefSeq" id="WP_179613684.1">
    <property type="nucleotide sequence ID" value="NZ_JACBZV010000019.1"/>
</dbReference>
<dbReference type="EMBL" id="JACBZV010000019">
    <property type="protein sequence ID" value="NYJ15396.1"/>
    <property type="molecule type" value="Genomic_DNA"/>
</dbReference>
<dbReference type="Proteomes" id="UP000535276">
    <property type="component" value="Unassembled WGS sequence"/>
</dbReference>
<sequence>MLGIPILAYFFANAFSILVDPTFASILLASMLLALLATALPCTCVAIYFLHSRQIARKPDPQISIAKALGIALLSLALVGLAAYGIAQLPACTNAKCRNGVALLGHFRFAAFYLTCLLGGWITMFSLLTLYEVLRRFLKSAIKR</sequence>
<feature type="transmembrane region" description="Helical" evidence="1">
    <location>
        <begin position="71"/>
        <end position="91"/>
    </location>
</feature>
<keyword evidence="1" id="KW-0812">Transmembrane</keyword>
<keyword evidence="1" id="KW-1133">Transmembrane helix</keyword>
<keyword evidence="1" id="KW-0472">Membrane</keyword>
<dbReference type="EMBL" id="JACIIJ010000002">
    <property type="protein sequence ID" value="MBB6220477.1"/>
    <property type="molecule type" value="Genomic_DNA"/>
</dbReference>
<name>A0A7Z0J1X9_RHILE</name>
<organism evidence="3 5">
    <name type="scientific">Rhizobium leguminosarum</name>
    <dbReference type="NCBI Taxonomy" id="384"/>
    <lineage>
        <taxon>Bacteria</taxon>
        <taxon>Pseudomonadati</taxon>
        <taxon>Pseudomonadota</taxon>
        <taxon>Alphaproteobacteria</taxon>
        <taxon>Hyphomicrobiales</taxon>
        <taxon>Rhizobiaceae</taxon>
        <taxon>Rhizobium/Agrobacterium group</taxon>
        <taxon>Rhizobium</taxon>
    </lineage>
</organism>
<reference evidence="3 5" key="1">
    <citation type="submission" date="2020-07" db="EMBL/GenBank/DDBJ databases">
        <title>Genomic Encyclopedia of Type Strains, Phase IV (KMG-V): Genome sequencing to study the core and pangenomes of soil and plant-associated prokaryotes.</title>
        <authorList>
            <person name="Whitman W."/>
        </authorList>
    </citation>
    <scope>NUCLEOTIDE SEQUENCE [LARGE SCALE GENOMIC DNA]</scope>
    <source>
        <strain evidence="2 4">SEMIA 4011</strain>
        <strain evidence="3 5">SEMIA 4052</strain>
    </source>
</reference>
<evidence type="ECO:0000313" key="5">
    <source>
        <dbReference type="Proteomes" id="UP000535276"/>
    </source>
</evidence>
<feature type="transmembrane region" description="Helical" evidence="1">
    <location>
        <begin position="26"/>
        <end position="50"/>
    </location>
</feature>
<evidence type="ECO:0000313" key="3">
    <source>
        <dbReference type="EMBL" id="NYJ15396.1"/>
    </source>
</evidence>
<evidence type="ECO:0000256" key="1">
    <source>
        <dbReference type="SAM" id="Phobius"/>
    </source>
</evidence>